<comment type="caution">
    <text evidence="3">The sequence shown here is derived from an EMBL/GenBank/DDBJ whole genome shotgun (WGS) entry which is preliminary data.</text>
</comment>
<evidence type="ECO:0000313" key="3">
    <source>
        <dbReference type="EMBL" id="MDF2094801.1"/>
    </source>
</evidence>
<protein>
    <submittedName>
        <fullName evidence="3">TRAP transporter substrate-binding protein</fullName>
    </submittedName>
</protein>
<dbReference type="PANTHER" id="PTHR33376">
    <property type="match status" value="1"/>
</dbReference>
<gene>
    <name evidence="3" type="ORF">P2G67_02285</name>
</gene>
<dbReference type="CDD" id="cd13604">
    <property type="entry name" value="PBP2_TRAP_ketoacid_lactate_like"/>
    <property type="match status" value="1"/>
</dbReference>
<dbReference type="SUPFAM" id="SSF53850">
    <property type="entry name" value="Periplasmic binding protein-like II"/>
    <property type="match status" value="1"/>
</dbReference>
<dbReference type="NCBIfam" id="TIGR01409">
    <property type="entry name" value="TAT_signal_seq"/>
    <property type="match status" value="1"/>
</dbReference>
<dbReference type="Pfam" id="PF03480">
    <property type="entry name" value="DctP"/>
    <property type="match status" value="1"/>
</dbReference>
<dbReference type="PIRSF" id="PIRSF039026">
    <property type="entry name" value="SiaP"/>
    <property type="match status" value="1"/>
</dbReference>
<dbReference type="EMBL" id="JARHUD010000001">
    <property type="protein sequence ID" value="MDF2094801.1"/>
    <property type="molecule type" value="Genomic_DNA"/>
</dbReference>
<dbReference type="NCBIfam" id="NF037995">
    <property type="entry name" value="TRAP_S1"/>
    <property type="match status" value="1"/>
</dbReference>
<accession>A0ABT5YIN4</accession>
<feature type="signal peptide" evidence="2">
    <location>
        <begin position="1"/>
        <end position="31"/>
    </location>
</feature>
<keyword evidence="1 2" id="KW-0732">Signal</keyword>
<dbReference type="Gene3D" id="3.40.190.170">
    <property type="entry name" value="Bacterial extracellular solute-binding protein, family 7"/>
    <property type="match status" value="1"/>
</dbReference>
<dbReference type="InterPro" id="IPR018389">
    <property type="entry name" value="DctP_fam"/>
</dbReference>
<organism evidence="3 4">
    <name type="scientific">Aquibaculum arenosum</name>
    <dbReference type="NCBI Taxonomy" id="3032591"/>
    <lineage>
        <taxon>Bacteria</taxon>
        <taxon>Pseudomonadati</taxon>
        <taxon>Pseudomonadota</taxon>
        <taxon>Alphaproteobacteria</taxon>
        <taxon>Rhodospirillales</taxon>
        <taxon>Rhodovibrionaceae</taxon>
        <taxon>Aquibaculum</taxon>
    </lineage>
</organism>
<dbReference type="InterPro" id="IPR006311">
    <property type="entry name" value="TAT_signal"/>
</dbReference>
<evidence type="ECO:0000256" key="1">
    <source>
        <dbReference type="ARBA" id="ARBA00022729"/>
    </source>
</evidence>
<dbReference type="InterPro" id="IPR038404">
    <property type="entry name" value="TRAP_DctP_sf"/>
</dbReference>
<dbReference type="Proteomes" id="UP001215503">
    <property type="component" value="Unassembled WGS sequence"/>
</dbReference>
<dbReference type="Gene3D" id="3.40.190.10">
    <property type="entry name" value="Periplasmic binding protein-like II"/>
    <property type="match status" value="1"/>
</dbReference>
<dbReference type="RefSeq" id="WP_275819607.1">
    <property type="nucleotide sequence ID" value="NZ_JARHUD010000001.1"/>
</dbReference>
<reference evidence="3 4" key="1">
    <citation type="submission" date="2023-03" db="EMBL/GenBank/DDBJ databases">
        <title>Fodinicurvata sp. CAU 1616 isolated from sea sendiment.</title>
        <authorList>
            <person name="Kim W."/>
        </authorList>
    </citation>
    <scope>NUCLEOTIDE SEQUENCE [LARGE SCALE GENOMIC DNA]</scope>
    <source>
        <strain evidence="3 4">CAU 1616</strain>
    </source>
</reference>
<proteinExistence type="predicted"/>
<dbReference type="PROSITE" id="PS51318">
    <property type="entry name" value="TAT"/>
    <property type="match status" value="1"/>
</dbReference>
<evidence type="ECO:0000313" key="4">
    <source>
        <dbReference type="Proteomes" id="UP001215503"/>
    </source>
</evidence>
<feature type="chain" id="PRO_5045722340" evidence="2">
    <location>
        <begin position="32"/>
        <end position="368"/>
    </location>
</feature>
<evidence type="ECO:0000256" key="2">
    <source>
        <dbReference type="SAM" id="SignalP"/>
    </source>
</evidence>
<sequence>MSRDVTVNRRGFLAGSAAVAAGAGLATPAIAQSRIEWDMVTAWPTGAPGVDDNARRIAQQITDLSDGRIVINVHGAGEIVPAFGVFDAVSQDVAQMYHAVPAYWTSKNKAIGLFGSFPFGFTAPEQMGWMYHGGGYELYDKIYDSFGLKGFIAGNSGPQFFGWFRNEINTLDDLHGLRIRTTGFGGEMLRKVGVAVVSLPGGEIFQALQAGTIDAGEFIGPWNDFAFGFHQVAQNYYAPGPGEPSSAEEIGINAAAYNDLPEDLRQIITTVAAAVSEDITTGYDINHARALKTMVEEHDVQVRMLSDEIVAGLAEATKEIVQELLDDSDETVREVMASYASYRNETATFARYSYAAQMNARTFDFPEA</sequence>
<dbReference type="InterPro" id="IPR019546">
    <property type="entry name" value="TAT_signal_bac_arc"/>
</dbReference>
<dbReference type="PANTHER" id="PTHR33376:SF5">
    <property type="entry name" value="EXTRACYTOPLASMIC SOLUTE RECEPTOR PROTEIN"/>
    <property type="match status" value="1"/>
</dbReference>
<name>A0ABT5YIN4_9PROT</name>
<keyword evidence="4" id="KW-1185">Reference proteome</keyword>
<dbReference type="InterPro" id="IPR026289">
    <property type="entry name" value="SBP_TakP-like"/>
</dbReference>